<accession>A0A6A6TWU0</accession>
<gene>
    <name evidence="1" type="ORF">BT63DRAFT_443634</name>
</gene>
<evidence type="ECO:0000313" key="2">
    <source>
        <dbReference type="Proteomes" id="UP000799302"/>
    </source>
</evidence>
<name>A0A6A6TWU0_9PEZI</name>
<evidence type="ECO:0000313" key="1">
    <source>
        <dbReference type="EMBL" id="KAF2664565.1"/>
    </source>
</evidence>
<sequence length="150" mass="17898">MVLGIEKHPSLEIFQCWTEDQGVYYPATWPEDPDWRYRYRSWTASMSNKPIFVRHERQKKGYLRAIPVPDNFLPHRIALKAVRDAFREVGVFQGEEKCWEWQFQSISVFDHDPRARVGFIYKKNPRKEVLCEVIGDYGQLSRMDKLDRSS</sequence>
<proteinExistence type="predicted"/>
<dbReference type="Proteomes" id="UP000799302">
    <property type="component" value="Unassembled WGS sequence"/>
</dbReference>
<reference evidence="1" key="1">
    <citation type="journal article" date="2020" name="Stud. Mycol.">
        <title>101 Dothideomycetes genomes: a test case for predicting lifestyles and emergence of pathogens.</title>
        <authorList>
            <person name="Haridas S."/>
            <person name="Albert R."/>
            <person name="Binder M."/>
            <person name="Bloem J."/>
            <person name="Labutti K."/>
            <person name="Salamov A."/>
            <person name="Andreopoulos B."/>
            <person name="Baker S."/>
            <person name="Barry K."/>
            <person name="Bills G."/>
            <person name="Bluhm B."/>
            <person name="Cannon C."/>
            <person name="Castanera R."/>
            <person name="Culley D."/>
            <person name="Daum C."/>
            <person name="Ezra D."/>
            <person name="Gonzalez J."/>
            <person name="Henrissat B."/>
            <person name="Kuo A."/>
            <person name="Liang C."/>
            <person name="Lipzen A."/>
            <person name="Lutzoni F."/>
            <person name="Magnuson J."/>
            <person name="Mondo S."/>
            <person name="Nolan M."/>
            <person name="Ohm R."/>
            <person name="Pangilinan J."/>
            <person name="Park H.-J."/>
            <person name="Ramirez L."/>
            <person name="Alfaro M."/>
            <person name="Sun H."/>
            <person name="Tritt A."/>
            <person name="Yoshinaga Y."/>
            <person name="Zwiers L.-H."/>
            <person name="Turgeon B."/>
            <person name="Goodwin S."/>
            <person name="Spatafora J."/>
            <person name="Crous P."/>
            <person name="Grigoriev I."/>
        </authorList>
    </citation>
    <scope>NUCLEOTIDE SEQUENCE</scope>
    <source>
        <strain evidence="1">CBS 115976</strain>
    </source>
</reference>
<protein>
    <submittedName>
        <fullName evidence="1">Uncharacterized protein</fullName>
    </submittedName>
</protein>
<organism evidence="1 2">
    <name type="scientific">Microthyrium microscopicum</name>
    <dbReference type="NCBI Taxonomy" id="703497"/>
    <lineage>
        <taxon>Eukaryota</taxon>
        <taxon>Fungi</taxon>
        <taxon>Dikarya</taxon>
        <taxon>Ascomycota</taxon>
        <taxon>Pezizomycotina</taxon>
        <taxon>Dothideomycetes</taxon>
        <taxon>Dothideomycetes incertae sedis</taxon>
        <taxon>Microthyriales</taxon>
        <taxon>Microthyriaceae</taxon>
        <taxon>Microthyrium</taxon>
    </lineage>
</organism>
<dbReference type="EMBL" id="MU004242">
    <property type="protein sequence ID" value="KAF2664565.1"/>
    <property type="molecule type" value="Genomic_DNA"/>
</dbReference>
<dbReference type="AlphaFoldDB" id="A0A6A6TWU0"/>
<keyword evidence="2" id="KW-1185">Reference proteome</keyword>